<evidence type="ECO:0000256" key="1">
    <source>
        <dbReference type="SAM" id="Coils"/>
    </source>
</evidence>
<dbReference type="PANTHER" id="PTHR38355:SF1">
    <property type="entry name" value="OS06G0149500 PROTEIN"/>
    <property type="match status" value="1"/>
</dbReference>
<reference evidence="3" key="1">
    <citation type="journal article" date="2016" name="Nature">
        <title>The genome of the seagrass Zostera marina reveals angiosperm adaptation to the sea.</title>
        <authorList>
            <person name="Olsen J.L."/>
            <person name="Rouze P."/>
            <person name="Verhelst B."/>
            <person name="Lin Y.-C."/>
            <person name="Bayer T."/>
            <person name="Collen J."/>
            <person name="Dattolo E."/>
            <person name="De Paoli E."/>
            <person name="Dittami S."/>
            <person name="Maumus F."/>
            <person name="Michel G."/>
            <person name="Kersting A."/>
            <person name="Lauritano C."/>
            <person name="Lohaus R."/>
            <person name="Toepel M."/>
            <person name="Tonon T."/>
            <person name="Vanneste K."/>
            <person name="Amirebrahimi M."/>
            <person name="Brakel J."/>
            <person name="Bostroem C."/>
            <person name="Chovatia M."/>
            <person name="Grimwood J."/>
            <person name="Jenkins J.W."/>
            <person name="Jueterbock A."/>
            <person name="Mraz A."/>
            <person name="Stam W.T."/>
            <person name="Tice H."/>
            <person name="Bornberg-Bauer E."/>
            <person name="Green P.J."/>
            <person name="Pearson G.A."/>
            <person name="Procaccini G."/>
            <person name="Duarte C.M."/>
            <person name="Schmutz J."/>
            <person name="Reusch T.B.H."/>
            <person name="Van de Peer Y."/>
        </authorList>
    </citation>
    <scope>NUCLEOTIDE SEQUENCE [LARGE SCALE GENOMIC DNA]</scope>
    <source>
        <strain evidence="3">cv. Finnish</strain>
    </source>
</reference>
<organism evidence="2 3">
    <name type="scientific">Zostera marina</name>
    <name type="common">Eelgrass</name>
    <dbReference type="NCBI Taxonomy" id="29655"/>
    <lineage>
        <taxon>Eukaryota</taxon>
        <taxon>Viridiplantae</taxon>
        <taxon>Streptophyta</taxon>
        <taxon>Embryophyta</taxon>
        <taxon>Tracheophyta</taxon>
        <taxon>Spermatophyta</taxon>
        <taxon>Magnoliopsida</taxon>
        <taxon>Liliopsida</taxon>
        <taxon>Zosteraceae</taxon>
        <taxon>Zostera</taxon>
    </lineage>
</organism>
<sequence length="122" mass="13739">MEWRSRLSATVLHHKENIVNVLLIGAFAILGARSVSQQNEIDALEVEKDGLQASNRKMQKSMWEWRESLQNLYEANPSESPISLSKLRSVYGEDDLVVDDSTDPMFSQPPLLVTMPQNPEAA</sequence>
<keyword evidence="3" id="KW-1185">Reference proteome</keyword>
<gene>
    <name evidence="2" type="ORF">ZOSMA_65G00530</name>
</gene>
<accession>A0A0K9NSH8</accession>
<dbReference type="AlphaFoldDB" id="A0A0K9NSH8"/>
<dbReference type="EMBL" id="LFYR01001739">
    <property type="protein sequence ID" value="KMZ59721.1"/>
    <property type="molecule type" value="Genomic_DNA"/>
</dbReference>
<feature type="coiled-coil region" evidence="1">
    <location>
        <begin position="34"/>
        <end position="61"/>
    </location>
</feature>
<proteinExistence type="predicted"/>
<evidence type="ECO:0000313" key="3">
    <source>
        <dbReference type="Proteomes" id="UP000036987"/>
    </source>
</evidence>
<name>A0A0K9NSH8_ZOSMR</name>
<protein>
    <submittedName>
        <fullName evidence="2">Uncharacterized protein</fullName>
    </submittedName>
</protein>
<dbReference type="OrthoDB" id="1857819at2759"/>
<comment type="caution">
    <text evidence="2">The sequence shown here is derived from an EMBL/GenBank/DDBJ whole genome shotgun (WGS) entry which is preliminary data.</text>
</comment>
<keyword evidence="1" id="KW-0175">Coiled coil</keyword>
<evidence type="ECO:0000313" key="2">
    <source>
        <dbReference type="EMBL" id="KMZ59721.1"/>
    </source>
</evidence>
<dbReference type="Proteomes" id="UP000036987">
    <property type="component" value="Unassembled WGS sequence"/>
</dbReference>
<dbReference type="PANTHER" id="PTHR38355">
    <property type="entry name" value="OS06G0149500 PROTEIN"/>
    <property type="match status" value="1"/>
</dbReference>
<dbReference type="OMA" id="QTMWDWK"/>